<dbReference type="EMBL" id="VFLP01000016">
    <property type="protein sequence ID" value="TRX95322.1"/>
    <property type="molecule type" value="Genomic_DNA"/>
</dbReference>
<comment type="caution">
    <text evidence="6">The sequence shown here is derived from an EMBL/GenBank/DDBJ whole genome shotgun (WGS) entry which is preliminary data.</text>
</comment>
<protein>
    <recommendedName>
        <fullName evidence="8">AB hydrolase-1 domain-containing protein</fullName>
    </recommendedName>
</protein>
<feature type="domain" description="3-hydroxyisobutyrate dehydrogenase-like NAD-binding" evidence="5">
    <location>
        <begin position="159"/>
        <end position="279"/>
    </location>
</feature>
<dbReference type="SUPFAM" id="SSF48179">
    <property type="entry name" value="6-phosphogluconate dehydrogenase C-terminal domain-like"/>
    <property type="match status" value="1"/>
</dbReference>
<name>A0A553I546_9PEZI</name>
<dbReference type="InterPro" id="IPR029058">
    <property type="entry name" value="AB_hydrolase_fold"/>
</dbReference>
<dbReference type="PROSITE" id="PS00895">
    <property type="entry name" value="3_HYDROXYISOBUT_DH"/>
    <property type="match status" value="1"/>
</dbReference>
<dbReference type="InterPro" id="IPR029154">
    <property type="entry name" value="HIBADH-like_NADP-bd"/>
</dbReference>
<dbReference type="Gene3D" id="3.40.50.720">
    <property type="entry name" value="NAD(P)-binding Rossmann-like Domain"/>
    <property type="match status" value="1"/>
</dbReference>
<organism evidence="6 7">
    <name type="scientific">Xylaria flabelliformis</name>
    <dbReference type="NCBI Taxonomy" id="2512241"/>
    <lineage>
        <taxon>Eukaryota</taxon>
        <taxon>Fungi</taxon>
        <taxon>Dikarya</taxon>
        <taxon>Ascomycota</taxon>
        <taxon>Pezizomycotina</taxon>
        <taxon>Sordariomycetes</taxon>
        <taxon>Xylariomycetidae</taxon>
        <taxon>Xylariales</taxon>
        <taxon>Xylariaceae</taxon>
        <taxon>Xylaria</taxon>
    </lineage>
</organism>
<evidence type="ECO:0000256" key="2">
    <source>
        <dbReference type="ARBA" id="ARBA00022801"/>
    </source>
</evidence>
<dbReference type="InterPro" id="IPR006115">
    <property type="entry name" value="6PGDH_NADP-bd"/>
</dbReference>
<dbReference type="STRING" id="2512241.A0A553I546"/>
<keyword evidence="7" id="KW-1185">Reference proteome</keyword>
<evidence type="ECO:0000259" key="4">
    <source>
        <dbReference type="Pfam" id="PF03446"/>
    </source>
</evidence>
<reference evidence="7" key="1">
    <citation type="submission" date="2019-06" db="EMBL/GenBank/DDBJ databases">
        <title>Draft genome sequence of the griseofulvin-producing fungus Xylaria cubensis strain G536.</title>
        <authorList>
            <person name="Mead M.E."/>
            <person name="Raja H.A."/>
            <person name="Steenwyk J.L."/>
            <person name="Knowles S.L."/>
            <person name="Oberlies N.H."/>
            <person name="Rokas A."/>
        </authorList>
    </citation>
    <scope>NUCLEOTIDE SEQUENCE [LARGE SCALE GENOMIC DNA]</scope>
    <source>
        <strain evidence="7">G536</strain>
    </source>
</reference>
<dbReference type="InterPro" id="IPR036291">
    <property type="entry name" value="NAD(P)-bd_dom_sf"/>
</dbReference>
<comment type="similarity">
    <text evidence="1">Belongs to the AB hydrolase superfamily.</text>
</comment>
<feature type="domain" description="6-phosphogluconate dehydrogenase NADP-binding" evidence="4">
    <location>
        <begin position="2"/>
        <end position="152"/>
    </location>
</feature>
<dbReference type="InterPro" id="IPR013328">
    <property type="entry name" value="6PGD_dom2"/>
</dbReference>
<evidence type="ECO:0000259" key="3">
    <source>
        <dbReference type="Pfam" id="PF00561"/>
    </source>
</evidence>
<dbReference type="PANTHER" id="PTHR46118">
    <property type="entry name" value="PROTEIN ABHD11"/>
    <property type="match status" value="1"/>
</dbReference>
<dbReference type="GO" id="GO:0050661">
    <property type="term" value="F:NADP binding"/>
    <property type="evidence" value="ECO:0007669"/>
    <property type="project" value="InterPro"/>
</dbReference>
<dbReference type="InterPro" id="IPR008927">
    <property type="entry name" value="6-PGluconate_DH-like_C_sf"/>
</dbReference>
<keyword evidence="2" id="KW-0378">Hydrolase</keyword>
<evidence type="ECO:0000313" key="6">
    <source>
        <dbReference type="EMBL" id="TRX95322.1"/>
    </source>
</evidence>
<dbReference type="Pfam" id="PF14833">
    <property type="entry name" value="NAD_binding_11"/>
    <property type="match status" value="1"/>
</dbReference>
<dbReference type="GO" id="GO:0005739">
    <property type="term" value="C:mitochondrion"/>
    <property type="evidence" value="ECO:0007669"/>
    <property type="project" value="TreeGrafter"/>
</dbReference>
<dbReference type="GO" id="GO:0051287">
    <property type="term" value="F:NAD binding"/>
    <property type="evidence" value="ECO:0007669"/>
    <property type="project" value="InterPro"/>
</dbReference>
<dbReference type="GO" id="GO:0052689">
    <property type="term" value="F:carboxylic ester hydrolase activity"/>
    <property type="evidence" value="ECO:0007669"/>
    <property type="project" value="TreeGrafter"/>
</dbReference>
<evidence type="ECO:0000259" key="5">
    <source>
        <dbReference type="Pfam" id="PF14833"/>
    </source>
</evidence>
<feature type="domain" description="AB hydrolase-1" evidence="3">
    <location>
        <begin position="418"/>
        <end position="499"/>
    </location>
</feature>
<dbReference type="Proteomes" id="UP000319160">
    <property type="component" value="Unassembled WGS sequence"/>
</dbReference>
<evidence type="ECO:0008006" key="8">
    <source>
        <dbReference type="Google" id="ProtNLM"/>
    </source>
</evidence>
<dbReference type="Gene3D" id="1.10.1040.10">
    <property type="entry name" value="N-(1-d-carboxylethyl)-l-norvaline Dehydrogenase, domain 2"/>
    <property type="match status" value="1"/>
</dbReference>
<sequence>MRIGFLGLGTMGTPMALNMCRHFPLTVWNRSSSKYPPLIEAGAKIGSTPSQVAQNSDVIFTMLFDAAAIKDVLEDLRTSLTGKTVVNSSSVPEEFSHYLAKEVSRAGGRFVEMPVSGSKLPAEQGQLVGLLGGDAQVVEEIRPVLKPITCAAVHCGPIGYGLRTKYAVNLYVIALAVGLAESMNLARAQGIDPTVLGEVLNAGPMASAYSHNKITKITTEDWSSQAAVKDCYNSSKLICEAAEASGARSPLIQTCRSLYKEATEAGYGEEDMIAVIKALSRSSQSKNGEEYMVTVLPIPRTSGLDSDNPTATSQLGELYDGCDAAHSRDKREVLAAPPITTITALFVFLLDNQRQSPASVRSPRAPRLRPTSTRQAHYIHARPFWVQEEQSQCEQVSTGTPPWLVILHRVVLDVQVQVLARDLKRHVYAIDLRNHGESPHAHRHDYVAMADDVAGFISEHGLKEPTLIGHSMGAKTAMTLALDQPSLISDLVSVDNAPVDATLSRNFATYIRGMRHIEEAGATRQSEADKILESYESDIGIRQFLLGNLYRTTVASDDAKSEQKNVVKFRIPLDTLAKSLDNLGDFPFRNPDERRFEKPALFVRGTHSKYVADEVIPLIGRFFPRFSLVDIEAGHWVISEKPAEFLKAVIEFLTPKE</sequence>
<evidence type="ECO:0000313" key="7">
    <source>
        <dbReference type="Proteomes" id="UP000319160"/>
    </source>
</evidence>
<dbReference type="InterPro" id="IPR000073">
    <property type="entry name" value="AB_hydrolase_1"/>
</dbReference>
<dbReference type="PANTHER" id="PTHR46118:SF4">
    <property type="entry name" value="PROTEIN ABHD11"/>
    <property type="match status" value="1"/>
</dbReference>
<dbReference type="InterPro" id="IPR002204">
    <property type="entry name" value="3-OH-isobutyrate_DH-rel_CS"/>
</dbReference>
<dbReference type="Pfam" id="PF00561">
    <property type="entry name" value="Abhydrolase_1"/>
    <property type="match status" value="1"/>
</dbReference>
<dbReference type="AlphaFoldDB" id="A0A553I546"/>
<proteinExistence type="inferred from homology"/>
<dbReference type="OrthoDB" id="435038at2759"/>
<gene>
    <name evidence="6" type="ORF">FHL15_003653</name>
</gene>
<dbReference type="SUPFAM" id="SSF53474">
    <property type="entry name" value="alpha/beta-Hydrolases"/>
    <property type="match status" value="1"/>
</dbReference>
<dbReference type="SUPFAM" id="SSF51735">
    <property type="entry name" value="NAD(P)-binding Rossmann-fold domains"/>
    <property type="match status" value="1"/>
</dbReference>
<evidence type="ECO:0000256" key="1">
    <source>
        <dbReference type="ARBA" id="ARBA00008645"/>
    </source>
</evidence>
<dbReference type="Pfam" id="PF03446">
    <property type="entry name" value="NAD_binding_2"/>
    <property type="match status" value="1"/>
</dbReference>
<dbReference type="GO" id="GO:0016491">
    <property type="term" value="F:oxidoreductase activity"/>
    <property type="evidence" value="ECO:0007669"/>
    <property type="project" value="InterPro"/>
</dbReference>
<accession>A0A553I546</accession>
<dbReference type="Gene3D" id="3.40.50.1820">
    <property type="entry name" value="alpha/beta hydrolase"/>
    <property type="match status" value="1"/>
</dbReference>